<dbReference type="Proteomes" id="UP001589733">
    <property type="component" value="Unassembled WGS sequence"/>
</dbReference>
<accession>A0ABV6AUK2</accession>
<gene>
    <name evidence="1" type="ORF">ACFFLM_04215</name>
</gene>
<reference evidence="1 2" key="1">
    <citation type="submission" date="2024-09" db="EMBL/GenBank/DDBJ databases">
        <authorList>
            <person name="Sun Q."/>
            <person name="Mori K."/>
        </authorList>
    </citation>
    <scope>NUCLEOTIDE SEQUENCE [LARGE SCALE GENOMIC DNA]</scope>
    <source>
        <strain evidence="1 2">JCM 13503</strain>
    </source>
</reference>
<evidence type="ECO:0008006" key="3">
    <source>
        <dbReference type="Google" id="ProtNLM"/>
    </source>
</evidence>
<evidence type="ECO:0000313" key="2">
    <source>
        <dbReference type="Proteomes" id="UP001589733"/>
    </source>
</evidence>
<evidence type="ECO:0000313" key="1">
    <source>
        <dbReference type="EMBL" id="MFB9991188.1"/>
    </source>
</evidence>
<dbReference type="RefSeq" id="WP_380005866.1">
    <property type="nucleotide sequence ID" value="NZ_JBHLYR010000013.1"/>
</dbReference>
<sequence length="232" mass="25690">MTDVSMPPSRTPPMHPRPGLLRAYALGQLDGPPHTEVETHALACAECSAQIRQWRAELVAAIETLPQPEHLPPLRLPAAPAGPPQWWASRWSWAAAVAGLLVVGGLGWGTQQVQLAEQRGAQTERSQITRWLARPDLKVVVLRDIDRQIYSRALTLPDRRVLFVLPQPPAGQEYHAWVARDWQRGDPMQRTRVSSSGVFEIALGTNDYLCVSLEARGSRPAGPTRVLGWAFL</sequence>
<keyword evidence="2" id="KW-1185">Reference proteome</keyword>
<protein>
    <recommendedName>
        <fullName evidence="3">Anti-sigma factor</fullName>
    </recommendedName>
</protein>
<comment type="caution">
    <text evidence="1">The sequence shown here is derived from an EMBL/GenBank/DDBJ whole genome shotgun (WGS) entry which is preliminary data.</text>
</comment>
<dbReference type="InterPro" id="IPR041916">
    <property type="entry name" value="Anti_sigma_zinc_sf"/>
</dbReference>
<dbReference type="Gene3D" id="1.10.10.1320">
    <property type="entry name" value="Anti-sigma factor, zinc-finger domain"/>
    <property type="match status" value="1"/>
</dbReference>
<proteinExistence type="predicted"/>
<organism evidence="1 2">
    <name type="scientific">Deinococcus oregonensis</name>
    <dbReference type="NCBI Taxonomy" id="1805970"/>
    <lineage>
        <taxon>Bacteria</taxon>
        <taxon>Thermotogati</taxon>
        <taxon>Deinococcota</taxon>
        <taxon>Deinococci</taxon>
        <taxon>Deinococcales</taxon>
        <taxon>Deinococcaceae</taxon>
        <taxon>Deinococcus</taxon>
    </lineage>
</organism>
<dbReference type="EMBL" id="JBHLYR010000013">
    <property type="protein sequence ID" value="MFB9991188.1"/>
    <property type="molecule type" value="Genomic_DNA"/>
</dbReference>
<name>A0ABV6AUK2_9DEIO</name>